<keyword evidence="5" id="KW-1185">Reference proteome</keyword>
<evidence type="ECO:0000256" key="1">
    <source>
        <dbReference type="ARBA" id="ARBA00022737"/>
    </source>
</evidence>
<feature type="repeat" description="ANK" evidence="3">
    <location>
        <begin position="1919"/>
        <end position="1947"/>
    </location>
</feature>
<organism evidence="4 5">
    <name type="scientific">Pyrocoelia pectoralis</name>
    <dbReference type="NCBI Taxonomy" id="417401"/>
    <lineage>
        <taxon>Eukaryota</taxon>
        <taxon>Metazoa</taxon>
        <taxon>Ecdysozoa</taxon>
        <taxon>Arthropoda</taxon>
        <taxon>Hexapoda</taxon>
        <taxon>Insecta</taxon>
        <taxon>Pterygota</taxon>
        <taxon>Neoptera</taxon>
        <taxon>Endopterygota</taxon>
        <taxon>Coleoptera</taxon>
        <taxon>Polyphaga</taxon>
        <taxon>Elateriformia</taxon>
        <taxon>Elateroidea</taxon>
        <taxon>Lampyridae</taxon>
        <taxon>Lampyrinae</taxon>
        <taxon>Pyrocoelia</taxon>
    </lineage>
</organism>
<feature type="repeat" description="ANK" evidence="3">
    <location>
        <begin position="2079"/>
        <end position="2111"/>
    </location>
</feature>
<dbReference type="PANTHER" id="PTHR24198:SF165">
    <property type="entry name" value="ANKYRIN REPEAT-CONTAINING PROTEIN-RELATED"/>
    <property type="match status" value="1"/>
</dbReference>
<comment type="caution">
    <text evidence="4">The sequence shown here is derived from an EMBL/GenBank/DDBJ whole genome shotgun (WGS) entry which is preliminary data.</text>
</comment>
<evidence type="ECO:0000313" key="5">
    <source>
        <dbReference type="Proteomes" id="UP001329430"/>
    </source>
</evidence>
<dbReference type="Gene3D" id="1.25.40.20">
    <property type="entry name" value="Ankyrin repeat-containing domain"/>
    <property type="match status" value="13"/>
</dbReference>
<feature type="repeat" description="ANK" evidence="3">
    <location>
        <begin position="1556"/>
        <end position="1588"/>
    </location>
</feature>
<dbReference type="InterPro" id="IPR036770">
    <property type="entry name" value="Ankyrin_rpt-contain_sf"/>
</dbReference>
<dbReference type="InterPro" id="IPR002110">
    <property type="entry name" value="Ankyrin_rpt"/>
</dbReference>
<dbReference type="PROSITE" id="PS50297">
    <property type="entry name" value="ANK_REP_REGION"/>
    <property type="match status" value="27"/>
</dbReference>
<feature type="repeat" description="ANK" evidence="3">
    <location>
        <begin position="1043"/>
        <end position="1075"/>
    </location>
</feature>
<feature type="repeat" description="ANK" evidence="3">
    <location>
        <begin position="1850"/>
        <end position="1882"/>
    </location>
</feature>
<feature type="repeat" description="ANK" evidence="3">
    <location>
        <begin position="2535"/>
        <end position="2567"/>
    </location>
</feature>
<dbReference type="EMBL" id="JAVRBK010000004">
    <property type="protein sequence ID" value="KAK5644313.1"/>
    <property type="molecule type" value="Genomic_DNA"/>
</dbReference>
<evidence type="ECO:0000256" key="3">
    <source>
        <dbReference type="PROSITE-ProRule" id="PRU00023"/>
    </source>
</evidence>
<feature type="repeat" description="ANK" evidence="3">
    <location>
        <begin position="2863"/>
        <end position="2895"/>
    </location>
</feature>
<feature type="repeat" description="ANK" evidence="3">
    <location>
        <begin position="1683"/>
        <end position="1715"/>
    </location>
</feature>
<dbReference type="Proteomes" id="UP001329430">
    <property type="component" value="Chromosome 4"/>
</dbReference>
<dbReference type="InterPro" id="IPR027417">
    <property type="entry name" value="P-loop_NTPase"/>
</dbReference>
<dbReference type="Pfam" id="PF13637">
    <property type="entry name" value="Ank_4"/>
    <property type="match status" value="1"/>
</dbReference>
<feature type="repeat" description="ANK" evidence="3">
    <location>
        <begin position="2471"/>
        <end position="2503"/>
    </location>
</feature>
<dbReference type="SUPFAM" id="SSF48403">
    <property type="entry name" value="Ankyrin repeat"/>
    <property type="match status" value="7"/>
</dbReference>
<feature type="repeat" description="ANK" evidence="3">
    <location>
        <begin position="1076"/>
        <end position="1108"/>
    </location>
</feature>
<feature type="repeat" description="ANK" evidence="3">
    <location>
        <begin position="1487"/>
        <end position="1521"/>
    </location>
</feature>
<feature type="repeat" description="ANK" evidence="3">
    <location>
        <begin position="1981"/>
        <end position="2013"/>
    </location>
</feature>
<accession>A0AAN7VFH4</accession>
<evidence type="ECO:0000256" key="2">
    <source>
        <dbReference type="ARBA" id="ARBA00023043"/>
    </source>
</evidence>
<feature type="repeat" description="ANK" evidence="3">
    <location>
        <begin position="2276"/>
        <end position="2308"/>
    </location>
</feature>
<feature type="repeat" description="ANK" evidence="3">
    <location>
        <begin position="1523"/>
        <end position="1555"/>
    </location>
</feature>
<feature type="repeat" description="ANK" evidence="3">
    <location>
        <begin position="1882"/>
        <end position="1914"/>
    </location>
</feature>
<feature type="repeat" description="ANK" evidence="3">
    <location>
        <begin position="1357"/>
        <end position="1389"/>
    </location>
</feature>
<feature type="repeat" description="ANK" evidence="3">
    <location>
        <begin position="1454"/>
        <end position="1486"/>
    </location>
</feature>
<reference evidence="4 5" key="1">
    <citation type="journal article" date="2024" name="Insects">
        <title>An Improved Chromosome-Level Genome Assembly of the Firefly Pyrocoelia pectoralis.</title>
        <authorList>
            <person name="Fu X."/>
            <person name="Meyer-Rochow V.B."/>
            <person name="Ballantyne L."/>
            <person name="Zhu X."/>
        </authorList>
    </citation>
    <scope>NUCLEOTIDE SEQUENCE [LARGE SCALE GENOMIC DNA]</scope>
    <source>
        <strain evidence="4">XCY_ONT2</strain>
    </source>
</reference>
<protein>
    <recommendedName>
        <fullName evidence="6">Ankyrin repeat protein</fullName>
    </recommendedName>
</protein>
<feature type="repeat" description="ANK" evidence="3">
    <location>
        <begin position="1291"/>
        <end position="1323"/>
    </location>
</feature>
<feature type="repeat" description="ANK" evidence="3">
    <location>
        <begin position="2601"/>
        <end position="2633"/>
    </location>
</feature>
<feature type="repeat" description="ANK" evidence="3">
    <location>
        <begin position="1589"/>
        <end position="1621"/>
    </location>
</feature>
<feature type="repeat" description="ANK" evidence="3">
    <location>
        <begin position="1258"/>
        <end position="1290"/>
    </location>
</feature>
<feature type="repeat" description="ANK" evidence="3">
    <location>
        <begin position="2666"/>
        <end position="2698"/>
    </location>
</feature>
<dbReference type="SMART" id="SM00248">
    <property type="entry name" value="ANK"/>
    <property type="match status" value="56"/>
</dbReference>
<dbReference type="PROSITE" id="PS50088">
    <property type="entry name" value="ANK_REPEAT"/>
    <property type="match status" value="36"/>
</dbReference>
<dbReference type="PANTHER" id="PTHR24198">
    <property type="entry name" value="ANKYRIN REPEAT AND PROTEIN KINASE DOMAIN-CONTAINING PROTEIN"/>
    <property type="match status" value="1"/>
</dbReference>
<feature type="repeat" description="ANK" evidence="3">
    <location>
        <begin position="1716"/>
        <end position="1748"/>
    </location>
</feature>
<feature type="repeat" description="ANK" evidence="3">
    <location>
        <begin position="1421"/>
        <end position="1453"/>
    </location>
</feature>
<evidence type="ECO:0000313" key="4">
    <source>
        <dbReference type="EMBL" id="KAK5644313.1"/>
    </source>
</evidence>
<feature type="repeat" description="ANK" evidence="3">
    <location>
        <begin position="2373"/>
        <end position="2405"/>
    </location>
</feature>
<keyword evidence="2 3" id="KW-0040">ANK repeat</keyword>
<dbReference type="Pfam" id="PF12796">
    <property type="entry name" value="Ank_2"/>
    <property type="match status" value="16"/>
</dbReference>
<feature type="repeat" description="ANK" evidence="3">
    <location>
        <begin position="2798"/>
        <end position="2830"/>
    </location>
</feature>
<feature type="repeat" description="ANK" evidence="3">
    <location>
        <begin position="2340"/>
        <end position="2372"/>
    </location>
</feature>
<sequence>MDSFTTHNKKIEKYQFLELLLLRCLQQDKFNFNIISHDDNNFHLILEDTEDISVITFHLLVEPRCIREEDFNEEGEFSLNKCLESISFLQNAYTKVNYFIFTNCSMEKFKFAKPHDDKFNFLNFTNLRNIVTGSEGEFNIFIDRVPSDLYLSITEALQQFTSHYNIKSVRFQYILERFYNYIKQTKNFNKDDVQFSLLELFLWKYKVDLTYDISEQKCNSFWSDITGDKLQVVVQSNVVTDSFLKAHTAGVIANFGDASDLAYRKLWLEGKVSLLTFVLTSDDFNDVVSILKAFSAKLRVTILTVPNCDTTFNLESDRLSQLLNCKVNLQGKSLVELRQFMDEAALGSLQSSDVISLITNNFVMDYCYKKLPSYFIERSFLKVILRLDVVNDLRNEAFVVKNELDGVNLPLRTLEGLSNVFVVEGNERDAIAKAREEGNRPVHFVVSQGENWFEWGGSWGSVDNLKKFDVSQEYGLTCNFTHLVSDKRSVRILVVDSSTGKSTLLDHIALNLPDVWVLTVSLKRYISSHKPNAILDYLYQTQDGQSELTRKIFSQFVNMKKIHILLDHYDEVVHNYFNEVIEIITCLRENNFNVWITVSPNNSAQLEESVSTIATFTKPFTVQNQHEFLVKYFHQFCHPNKDIDEFVKTLTKVIRTKVDAFLDSPLYLMFIADIYTEEFKHFCVTGGLRLEHDFVLLKFFDAFLARYINYLSDKYNFSNAKILAHLSMMAFQRVFNENDLKTFDSLKDDVLQELTIENFPHPILIYYLIAKWMSENLSNNLVKRFHKKRFDNMDNYSDVFKFFDLMLAQNLPLHTSLIQGKINQITSILPHLFNETDTGGRNVVHIAALYGLPHPKTHTIRNIDTDDNFVNIIRLADVKTIEACDTLLGYSTLEYAINSGCLAVANAICEKVPHIMNNAFVDFKQLENYIEYCLQINNYKHLFKTLLKYIVCLRVTTDKLRENSRMDIVSSLLHLNEVTEQNFQNYLTIYDVQILSHLMEKLDLKKEGVHYFTNLHIASAFGNKQNILDLLKEGAKINNLGNGSYTPLHAAVINKRMDNVETLLMARAKINIVDVFGNTALHLACQNVDTPLVRLLMKKGADISIQNNEGDTPFHHALKNQSERSAELFLPDKYYSLFFSPQTSISRDRCLDVNMQNKNGDTPLLLALQHNCPYIVRELLEYHADVHIVNKTGNSCLHYAAEANDYKTTLELIYYRVNLNCINEEGETPLLVALRCRYVRTARLLLSKGARVGDVTKTGRSCLHYVAQYGLKDMVINILDKGADINKQNEEGQTPLMLAVTSQRANVVVLLLSRGADPNILDNRGCNALHHAADYTLRNVVKHLITYGCSVNQVNNDGDTALIVAIRCGIASTIHYLLSNGADVNVTDGSGASCLHHAVTFPTLIEDLLKLGLDINKEDNNGNTPLMVAIERQSDLMIKLLITNGADIFTENKSGFSPIHYAAQYALDDLLNELISKGADINKRTHAGGTPLSLHIQHWYTRRSTTKILLDKGADVSIVDNQTGNSLLHFAAEKGNDDILEVLLSTSMDINSRNNEGDTPLHLSIKRGYTSAAELILTKGADPNIADGRNNTCLHSAVTGGAEDLVKSLLKHGANANAANNDNETPITRAQRSGHLSIVTLLLTNTSTDDNYIPVFSSVRNGEFHALKKHINDGFDINKQDGDGNTPLLLALKNRQVGIVDYLLSKEVDVTIPNNRGVTCLHHAVELGDAKIVRELLAKGCDIDVVSVNGDSSLLLAISSTNFHIAHLLLDRNAKTDTVPLNNEQGSCLHSACRYGSHDIVLQILQNGFDVNQFSRSGTTPLMHSLTNNHRRIAITLIESGADVNLTTEWGWSCLSAAVDLQYLDVINLLLDKGAYIDYLDNSSTSLKYAITNEKRASVQLLLSRGADVYLGDEWTGYPLHFAAQNEMDDVVSFILEEGFDVNKTTKFYDTAVYVSASRKNFTTTKLLIAKGACIDNLNDNFNSFLGVAAQNGWEELVEELIKNGADIHHENDDHYTPLRSALEQGHVNVVKLIFAEIISQGWKDCHLNYLHAAVEFGDNKIVTALLDNGYDINKLNSNGETPLLLALKKERLCTARLLLVKGANYNVRGDVAESCLYYFAQYAWNDMVLKMLEEGCDVNIKHTDGATPLYVATQYKHLSTIQLLLSHGADPLIRTSYSLTPLCQSVQNNCKHMLKAFLDGIDPNKGVKDITSALFLSLDYKHFELSDILINYNIDNSENESGETMLFVAVKNCYINLVRQLLTKYGSVINEVNSDGNSILISAVENGNVDLIKLLLEKGADPNIANKKGNSCLHYAVRGSEEILLLFLECSDIDLKNSDGLTPLLYALEEAYTHSAQLLIAFGSNIYVEDPMGNNCLHYAVKVGAEELVKYLIEAGLDIHKKNIEGDDCLDLAMNKGYVDIMKLLVSQGADVHQVNRFGENCLLKAVEENNDFVSDLLEKGVNVNQQCNRGYTPFVMALDKANTEHAKMLLANNADVSIRNRCGSNLHYAIYQKVDIIAELLDLGLDIDEQDDQGDTPLLLALQSEMEDTVKLLLERGASVHIRNKNYNCCLHNAINLPNVELLSAMIAKGADVNCRNWSEETPLLKALKAEKLEYAKILLENGAQCDVIDNENGSCLFYAAKFGFDDLVSDFISKGVSIDQPHSEGNAFLVALKNKHASTVKLLIENGADIHYRTSYSVWLDLLIPLNDVEVFDMLLAKGIDINYRLSRSEPLIITALVENSKTMVDFLIAKGANVHLTSYETGASCLHYASSAGYDDIVNDLLDKGLDINRENNQNETPLRLAFIGKHSSTIKLLLSRGASVDDGNFTHTYMHYAAELGDDSIVTDLIHKKVDLNTINSDGNTPLFLAVLFKNVSAVRLLIENGADYNLKNRENRNLLQVAKSVEAEDLIIDFLNLGLKDEGLE</sequence>
<dbReference type="Pfam" id="PF00023">
    <property type="entry name" value="Ank"/>
    <property type="match status" value="2"/>
</dbReference>
<name>A0AAN7VFH4_9COLE</name>
<keyword evidence="1" id="KW-0677">Repeat</keyword>
<feature type="repeat" description="ANK" evidence="3">
    <location>
        <begin position="1159"/>
        <end position="1191"/>
    </location>
</feature>
<gene>
    <name evidence="4" type="ORF">RI129_005613</name>
</gene>
<feature type="repeat" description="ANK" evidence="3">
    <location>
        <begin position="2406"/>
        <end position="2438"/>
    </location>
</feature>
<feature type="repeat" description="ANK" evidence="3">
    <location>
        <begin position="1324"/>
        <end position="1356"/>
    </location>
</feature>
<feature type="repeat" description="ANK" evidence="3">
    <location>
        <begin position="2051"/>
        <end position="2078"/>
    </location>
</feature>
<feature type="repeat" description="ANK" evidence="3">
    <location>
        <begin position="2765"/>
        <end position="2797"/>
    </location>
</feature>
<feature type="repeat" description="ANK" evidence="3">
    <location>
        <begin position="1784"/>
        <end position="1816"/>
    </location>
</feature>
<dbReference type="Gene3D" id="3.40.50.300">
    <property type="entry name" value="P-loop containing nucleotide triphosphate hydrolases"/>
    <property type="match status" value="1"/>
</dbReference>
<proteinExistence type="predicted"/>
<feature type="repeat" description="ANK" evidence="3">
    <location>
        <begin position="1225"/>
        <end position="1257"/>
    </location>
</feature>
<evidence type="ECO:0008006" key="6">
    <source>
        <dbReference type="Google" id="ProtNLM"/>
    </source>
</evidence>
<dbReference type="PRINTS" id="PR01415">
    <property type="entry name" value="ANKYRIN"/>
</dbReference>
<feature type="repeat" description="ANK" evidence="3">
    <location>
        <begin position="2145"/>
        <end position="2177"/>
    </location>
</feature>
<feature type="repeat" description="ANK" evidence="3">
    <location>
        <begin position="1817"/>
        <end position="1849"/>
    </location>
</feature>